<dbReference type="GO" id="GO:0007165">
    <property type="term" value="P:signal transduction"/>
    <property type="evidence" value="ECO:0007669"/>
    <property type="project" value="InterPro"/>
</dbReference>
<dbReference type="PANTHER" id="PTHR15228:SF25">
    <property type="entry name" value="F-BAR DOMAIN-CONTAINING PROTEIN"/>
    <property type="match status" value="1"/>
</dbReference>
<evidence type="ECO:0000313" key="5">
    <source>
        <dbReference type="Proteomes" id="UP000620104"/>
    </source>
</evidence>
<keyword evidence="1" id="KW-0343">GTPase activation</keyword>
<accession>A0A8H3YDE9</accession>
<dbReference type="GO" id="GO:0060237">
    <property type="term" value="P:regulation of fungal-type cell wall organization"/>
    <property type="evidence" value="ECO:0007669"/>
    <property type="project" value="TreeGrafter"/>
</dbReference>
<feature type="compositionally biased region" description="Low complexity" evidence="2">
    <location>
        <begin position="41"/>
        <end position="52"/>
    </location>
</feature>
<dbReference type="GO" id="GO:0005938">
    <property type="term" value="C:cell cortex"/>
    <property type="evidence" value="ECO:0007669"/>
    <property type="project" value="TreeGrafter"/>
</dbReference>
<proteinExistence type="predicted"/>
<dbReference type="InterPro" id="IPR051025">
    <property type="entry name" value="RhoGAP"/>
</dbReference>
<feature type="compositionally biased region" description="Low complexity" evidence="2">
    <location>
        <begin position="108"/>
        <end position="122"/>
    </location>
</feature>
<gene>
    <name evidence="4" type="ORF">NliqN6_1550</name>
</gene>
<feature type="region of interest" description="Disordered" evidence="2">
    <location>
        <begin position="1"/>
        <end position="52"/>
    </location>
</feature>
<evidence type="ECO:0000256" key="2">
    <source>
        <dbReference type="SAM" id="MobiDB-lite"/>
    </source>
</evidence>
<feature type="compositionally biased region" description="Pro residues" evidence="2">
    <location>
        <begin position="474"/>
        <end position="483"/>
    </location>
</feature>
<feature type="region of interest" description="Disordered" evidence="2">
    <location>
        <begin position="526"/>
        <end position="553"/>
    </location>
</feature>
<dbReference type="EMBL" id="BLZA01000010">
    <property type="protein sequence ID" value="GHJ85148.1"/>
    <property type="molecule type" value="Genomic_DNA"/>
</dbReference>
<feature type="compositionally biased region" description="Basic and acidic residues" evidence="2">
    <location>
        <begin position="165"/>
        <end position="176"/>
    </location>
</feature>
<feature type="compositionally biased region" description="Basic and acidic residues" evidence="2">
    <location>
        <begin position="596"/>
        <end position="616"/>
    </location>
</feature>
<dbReference type="Pfam" id="PF00620">
    <property type="entry name" value="RhoGAP"/>
    <property type="match status" value="1"/>
</dbReference>
<feature type="compositionally biased region" description="Polar residues" evidence="2">
    <location>
        <begin position="90"/>
        <end position="106"/>
    </location>
</feature>
<dbReference type="SMART" id="SM00324">
    <property type="entry name" value="RhoGAP"/>
    <property type="match status" value="1"/>
</dbReference>
<organism evidence="4 5">
    <name type="scientific">Naganishia liquefaciens</name>
    <dbReference type="NCBI Taxonomy" id="104408"/>
    <lineage>
        <taxon>Eukaryota</taxon>
        <taxon>Fungi</taxon>
        <taxon>Dikarya</taxon>
        <taxon>Basidiomycota</taxon>
        <taxon>Agaricomycotina</taxon>
        <taxon>Tremellomycetes</taxon>
        <taxon>Filobasidiales</taxon>
        <taxon>Filobasidiaceae</taxon>
        <taxon>Naganishia</taxon>
    </lineage>
</organism>
<sequence>MEHDNDRDKPILEKAPEMEKAESEVSYVTARETAEQDKPRTPTATTTPKTTITVPVVLEPVIQVTEEGKGNEANAMPATTVVTPAMPITPSKSVPHTSTTGLSHNASRTRSGSGTRWSPSGGQDKGVARRGSLAEGGASLQKWWNSLTNAGGEDRAVAEVGEGEEGLKRESSRTRAESTSAGPGNNVVFGERLEMSLIYAAVPITTARHDAAGGAEGESYVWGYVPVVVAKCGSHLKETATGVEGTFRVSGSAKRMKDLQAIFDSPPKYGKDLDWSQTQYTTHDVATILRRYLTQMPEPIIPHELYYEFRNVMTDNSMTEDEKIAAYKDLILRMPKPNQYLLLYVLDMLSVFARRSDVNLMTAGNLATIFQPGIIAHPDHEMLPSEHAASQKVLEFLINKQDHFLIGMELEPVRSRSTGMGSASPVSPTSSKQQATHGASSLAPRMVSEPSSASLGRRRGSSIHKSSLDRKSPVAPPPRPPSPQRADSSIMPASDSDDEPPEGGWYVKTGDPTSLLRSRTAAANAALASKGTRQTAGGGGLMSHLSSRRASKTGTAIGLNEHGTATPPQVTVIENPDIAAIPARGLFRRRTAPTRRNKEDEAELRKRAERAVRDLGKMSAEAP</sequence>
<dbReference type="InterPro" id="IPR000198">
    <property type="entry name" value="RhoGAP_dom"/>
</dbReference>
<evidence type="ECO:0000259" key="3">
    <source>
        <dbReference type="PROSITE" id="PS50238"/>
    </source>
</evidence>
<name>A0A8H3YDE9_9TREE</name>
<dbReference type="SUPFAM" id="SSF48350">
    <property type="entry name" value="GTPase activation domain, GAP"/>
    <property type="match status" value="1"/>
</dbReference>
<evidence type="ECO:0000313" key="4">
    <source>
        <dbReference type="EMBL" id="GHJ85148.1"/>
    </source>
</evidence>
<feature type="region of interest" description="Disordered" evidence="2">
    <location>
        <begin position="415"/>
        <end position="512"/>
    </location>
</feature>
<dbReference type="PROSITE" id="PS50238">
    <property type="entry name" value="RHOGAP"/>
    <property type="match status" value="1"/>
</dbReference>
<dbReference type="PANTHER" id="PTHR15228">
    <property type="entry name" value="SPERMATHECAL PHYSIOLOGY VARIANT"/>
    <property type="match status" value="1"/>
</dbReference>
<feature type="region of interest" description="Disordered" evidence="2">
    <location>
        <begin position="87"/>
        <end position="132"/>
    </location>
</feature>
<dbReference type="OrthoDB" id="3196451at2759"/>
<feature type="domain" description="Rho-GAP" evidence="3">
    <location>
        <begin position="215"/>
        <end position="405"/>
    </location>
</feature>
<evidence type="ECO:0000256" key="1">
    <source>
        <dbReference type="ARBA" id="ARBA00022468"/>
    </source>
</evidence>
<dbReference type="Proteomes" id="UP000620104">
    <property type="component" value="Unassembled WGS sequence"/>
</dbReference>
<dbReference type="InterPro" id="IPR008936">
    <property type="entry name" value="Rho_GTPase_activation_prot"/>
</dbReference>
<reference evidence="4" key="1">
    <citation type="submission" date="2020-07" db="EMBL/GenBank/DDBJ databases">
        <title>Draft Genome Sequence of a Deep-Sea Yeast, Naganishia (Cryptococcus) liquefaciens strain N6.</title>
        <authorList>
            <person name="Han Y.W."/>
            <person name="Kajitani R."/>
            <person name="Morimoto H."/>
            <person name="Parhat M."/>
            <person name="Tsubouchi H."/>
            <person name="Bakenova O."/>
            <person name="Ogata M."/>
            <person name="Argunhan B."/>
            <person name="Aoki R."/>
            <person name="Kajiwara S."/>
            <person name="Itoh T."/>
            <person name="Iwasaki H."/>
        </authorList>
    </citation>
    <scope>NUCLEOTIDE SEQUENCE</scope>
    <source>
        <strain evidence="4">N6</strain>
    </source>
</reference>
<feature type="compositionally biased region" description="Basic residues" evidence="2">
    <location>
        <begin position="586"/>
        <end position="595"/>
    </location>
</feature>
<dbReference type="GO" id="GO:0005096">
    <property type="term" value="F:GTPase activator activity"/>
    <property type="evidence" value="ECO:0007669"/>
    <property type="project" value="UniProtKB-KW"/>
</dbReference>
<dbReference type="AlphaFoldDB" id="A0A8H3YDE9"/>
<keyword evidence="5" id="KW-1185">Reference proteome</keyword>
<feature type="compositionally biased region" description="Polar residues" evidence="2">
    <location>
        <begin position="415"/>
        <end position="439"/>
    </location>
</feature>
<feature type="region of interest" description="Disordered" evidence="2">
    <location>
        <begin position="154"/>
        <end position="185"/>
    </location>
</feature>
<feature type="region of interest" description="Disordered" evidence="2">
    <location>
        <begin position="586"/>
        <end position="623"/>
    </location>
</feature>
<dbReference type="Gene3D" id="1.10.555.10">
    <property type="entry name" value="Rho GTPase activation protein"/>
    <property type="match status" value="1"/>
</dbReference>
<feature type="compositionally biased region" description="Basic and acidic residues" evidence="2">
    <location>
        <begin position="1"/>
        <end position="23"/>
    </location>
</feature>
<protein>
    <recommendedName>
        <fullName evidence="3">Rho-GAP domain-containing protein</fullName>
    </recommendedName>
</protein>
<comment type="caution">
    <text evidence="4">The sequence shown here is derived from an EMBL/GenBank/DDBJ whole genome shotgun (WGS) entry which is preliminary data.</text>
</comment>